<sequence length="331" mass="38055">MVTETETIAKTITDIVAKTVPYMRMVGPSSSRLSHLINRQLEGLMSNLRWLYSSGMQGLLLRITPSASRSSSKRRREDFSAETPRKRPSRVLRIQLDSDEEEVGDNVEKIFHFRVLLPNGITLELQVPGPPNDMPVQDFVILLRREYQNYEQRTESSPKPKREINWTGKNLHFVDAFEIKIKKMFDFRKLKPNESHMLRRYDGSAEVDKYENMWDLTPDTDLLKELPEEYTFETSLADLIDNSLQAVWSNHADQRRLISVELTENKITIFDTGPGMDGSAENSIIKWGKMGASLHRISKDKGRGGQPSYLTVVSSFQYTVFLAAVKRQLLK</sequence>
<dbReference type="AlphaFoldDB" id="A0A2G2X787"/>
<evidence type="ECO:0000313" key="1">
    <source>
        <dbReference type="EMBL" id="PHT53343.1"/>
    </source>
</evidence>
<dbReference type="OrthoDB" id="10036779at2759"/>
<reference evidence="1 2" key="1">
    <citation type="journal article" date="2017" name="Genome Biol.">
        <title>New reference genome sequences of hot pepper reveal the massive evolution of plant disease-resistance genes by retroduplication.</title>
        <authorList>
            <person name="Kim S."/>
            <person name="Park J."/>
            <person name="Yeom S.I."/>
            <person name="Kim Y.M."/>
            <person name="Seo E."/>
            <person name="Kim K.T."/>
            <person name="Kim M.S."/>
            <person name="Lee J.M."/>
            <person name="Cheong K."/>
            <person name="Shin H.S."/>
            <person name="Kim S.B."/>
            <person name="Han K."/>
            <person name="Lee J."/>
            <person name="Park M."/>
            <person name="Lee H.A."/>
            <person name="Lee H.Y."/>
            <person name="Lee Y."/>
            <person name="Oh S."/>
            <person name="Lee J.H."/>
            <person name="Choi E."/>
            <person name="Choi E."/>
            <person name="Lee S.E."/>
            <person name="Jeon J."/>
            <person name="Kim H."/>
            <person name="Choi G."/>
            <person name="Song H."/>
            <person name="Lee J."/>
            <person name="Lee S.C."/>
            <person name="Kwon J.K."/>
            <person name="Lee H.Y."/>
            <person name="Koo N."/>
            <person name="Hong Y."/>
            <person name="Kim R.W."/>
            <person name="Kang W.H."/>
            <person name="Huh J.H."/>
            <person name="Kang B.C."/>
            <person name="Yang T.J."/>
            <person name="Lee Y.H."/>
            <person name="Bennetzen J.L."/>
            <person name="Choi D."/>
        </authorList>
    </citation>
    <scope>NUCLEOTIDE SEQUENCE [LARGE SCALE GENOMIC DNA]</scope>
    <source>
        <strain evidence="2">cv. PBC81</strain>
    </source>
</reference>
<protein>
    <submittedName>
        <fullName evidence="1">Uncharacterized protein</fullName>
    </submittedName>
</protein>
<accession>A0A2G2X787</accession>
<dbReference type="Proteomes" id="UP000224567">
    <property type="component" value="Unassembled WGS sequence"/>
</dbReference>
<dbReference type="InterPro" id="IPR036890">
    <property type="entry name" value="HATPase_C_sf"/>
</dbReference>
<dbReference type="Pfam" id="PF13589">
    <property type="entry name" value="HATPase_c_3"/>
    <property type="match status" value="1"/>
</dbReference>
<dbReference type="STRING" id="33114.A0A2G2X787"/>
<gene>
    <name evidence="1" type="ORF">CQW23_07805</name>
</gene>
<name>A0A2G2X787_CAPBA</name>
<reference evidence="2" key="2">
    <citation type="journal article" date="2017" name="J. Anim. Genet.">
        <title>Multiple reference genome sequences of hot pepper reveal the massive evolution of plant disease resistance genes by retroduplication.</title>
        <authorList>
            <person name="Kim S."/>
            <person name="Park J."/>
            <person name="Yeom S.-I."/>
            <person name="Kim Y.-M."/>
            <person name="Seo E."/>
            <person name="Kim K.-T."/>
            <person name="Kim M.-S."/>
            <person name="Lee J.M."/>
            <person name="Cheong K."/>
            <person name="Shin H.-S."/>
            <person name="Kim S.-B."/>
            <person name="Han K."/>
            <person name="Lee J."/>
            <person name="Park M."/>
            <person name="Lee H.-A."/>
            <person name="Lee H.-Y."/>
            <person name="Lee Y."/>
            <person name="Oh S."/>
            <person name="Lee J.H."/>
            <person name="Choi E."/>
            <person name="Choi E."/>
            <person name="Lee S.E."/>
            <person name="Jeon J."/>
            <person name="Kim H."/>
            <person name="Choi G."/>
            <person name="Song H."/>
            <person name="Lee J."/>
            <person name="Lee S.-C."/>
            <person name="Kwon J.-K."/>
            <person name="Lee H.-Y."/>
            <person name="Koo N."/>
            <person name="Hong Y."/>
            <person name="Kim R.W."/>
            <person name="Kang W.-H."/>
            <person name="Huh J.H."/>
            <person name="Kang B.-C."/>
            <person name="Yang T.-J."/>
            <person name="Lee Y.-H."/>
            <person name="Bennetzen J.L."/>
            <person name="Choi D."/>
        </authorList>
    </citation>
    <scope>NUCLEOTIDE SEQUENCE [LARGE SCALE GENOMIC DNA]</scope>
    <source>
        <strain evidence="2">cv. PBC81</strain>
    </source>
</reference>
<organism evidence="1 2">
    <name type="scientific">Capsicum baccatum</name>
    <name type="common">Peruvian pepper</name>
    <dbReference type="NCBI Taxonomy" id="33114"/>
    <lineage>
        <taxon>Eukaryota</taxon>
        <taxon>Viridiplantae</taxon>
        <taxon>Streptophyta</taxon>
        <taxon>Embryophyta</taxon>
        <taxon>Tracheophyta</taxon>
        <taxon>Spermatophyta</taxon>
        <taxon>Magnoliopsida</taxon>
        <taxon>eudicotyledons</taxon>
        <taxon>Gunneridae</taxon>
        <taxon>Pentapetalae</taxon>
        <taxon>asterids</taxon>
        <taxon>lamiids</taxon>
        <taxon>Solanales</taxon>
        <taxon>Solanaceae</taxon>
        <taxon>Solanoideae</taxon>
        <taxon>Capsiceae</taxon>
        <taxon>Capsicum</taxon>
    </lineage>
</organism>
<dbReference type="EMBL" id="MLFT02000003">
    <property type="protein sequence ID" value="PHT53343.1"/>
    <property type="molecule type" value="Genomic_DNA"/>
</dbReference>
<proteinExistence type="predicted"/>
<keyword evidence="2" id="KW-1185">Reference proteome</keyword>
<comment type="caution">
    <text evidence="1">The sequence shown here is derived from an EMBL/GenBank/DDBJ whole genome shotgun (WGS) entry which is preliminary data.</text>
</comment>
<evidence type="ECO:0000313" key="2">
    <source>
        <dbReference type="Proteomes" id="UP000224567"/>
    </source>
</evidence>
<dbReference type="SUPFAM" id="SSF55874">
    <property type="entry name" value="ATPase domain of HSP90 chaperone/DNA topoisomerase II/histidine kinase"/>
    <property type="match status" value="1"/>
</dbReference>